<evidence type="ECO:0000256" key="10">
    <source>
        <dbReference type="ARBA" id="ARBA00075482"/>
    </source>
</evidence>
<dbReference type="NCBIfam" id="TIGR01085">
    <property type="entry name" value="murE"/>
    <property type="match status" value="1"/>
</dbReference>
<evidence type="ECO:0000256" key="12">
    <source>
        <dbReference type="ARBA" id="ARBA00081560"/>
    </source>
</evidence>
<evidence type="ECO:0000256" key="13">
    <source>
        <dbReference type="HAMAP-Rule" id="MF_00208"/>
    </source>
</evidence>
<dbReference type="GO" id="GO:0008765">
    <property type="term" value="F:UDP-N-acetylmuramoylalanyl-D-glutamate-2,6-diaminopimelate ligase activity"/>
    <property type="evidence" value="ECO:0007669"/>
    <property type="project" value="UniProtKB-UniRule"/>
</dbReference>
<dbReference type="PANTHER" id="PTHR23135">
    <property type="entry name" value="MUR LIGASE FAMILY MEMBER"/>
    <property type="match status" value="1"/>
</dbReference>
<keyword evidence="19" id="KW-1185">Reference proteome</keyword>
<evidence type="ECO:0000259" key="17">
    <source>
        <dbReference type="Pfam" id="PF08245"/>
    </source>
</evidence>
<dbReference type="InterPro" id="IPR013221">
    <property type="entry name" value="Mur_ligase_cen"/>
</dbReference>
<dbReference type="SUPFAM" id="SSF63418">
    <property type="entry name" value="MurE/MurF N-terminal domain"/>
    <property type="match status" value="1"/>
</dbReference>
<protein>
    <recommendedName>
        <fullName evidence="9 13">UDP-N-acetylmuramoyl-L-alanyl-D-glutamate--2,6-diaminopimelate ligase</fullName>
        <ecNumber evidence="8 13">6.3.2.13</ecNumber>
    </recommendedName>
    <alternativeName>
        <fullName evidence="10 13">Meso-A2pm-adding enzyme</fullName>
    </alternativeName>
    <alternativeName>
        <fullName evidence="11 13">Meso-diaminopimelate-adding enzyme</fullName>
    </alternativeName>
    <alternativeName>
        <fullName evidence="12 13">UDP-MurNAc-L-Ala-D-Glu:meso-diaminopimelate ligase</fullName>
    </alternativeName>
    <alternativeName>
        <fullName evidence="13">UDP-MurNAc-tripeptide synthetase</fullName>
    </alternativeName>
    <alternativeName>
        <fullName evidence="13">UDP-N-acetylmuramyl-tripeptide synthetase</fullName>
    </alternativeName>
</protein>
<proteinExistence type="inferred from homology"/>
<evidence type="ECO:0000259" key="15">
    <source>
        <dbReference type="Pfam" id="PF01225"/>
    </source>
</evidence>
<keyword evidence="5 13" id="KW-0131">Cell cycle</keyword>
<evidence type="ECO:0000256" key="7">
    <source>
        <dbReference type="ARBA" id="ARBA00050251"/>
    </source>
</evidence>
<dbReference type="GO" id="GO:0005524">
    <property type="term" value="F:ATP binding"/>
    <property type="evidence" value="ECO:0007669"/>
    <property type="project" value="UniProtKB-UniRule"/>
</dbReference>
<comment type="subcellular location">
    <subcellularLocation>
        <location evidence="13 14">Cytoplasm</location>
    </subcellularLocation>
</comment>
<evidence type="ECO:0000256" key="1">
    <source>
        <dbReference type="ARBA" id="ARBA00005898"/>
    </source>
</evidence>
<dbReference type="GO" id="GO:0009252">
    <property type="term" value="P:peptidoglycan biosynthetic process"/>
    <property type="evidence" value="ECO:0007669"/>
    <property type="project" value="UniProtKB-UniRule"/>
</dbReference>
<comment type="catalytic activity">
    <reaction evidence="7 13">
        <text>UDP-N-acetyl-alpha-D-muramoyl-L-alanyl-D-glutamate + meso-2,6-diaminopimelate + ATP = UDP-N-acetyl-alpha-D-muramoyl-L-alanyl-gamma-D-glutamyl-meso-2,6-diaminopimelate + ADP + phosphate + H(+)</text>
        <dbReference type="Rhea" id="RHEA:23676"/>
        <dbReference type="ChEBI" id="CHEBI:15378"/>
        <dbReference type="ChEBI" id="CHEBI:30616"/>
        <dbReference type="ChEBI" id="CHEBI:43474"/>
        <dbReference type="ChEBI" id="CHEBI:57791"/>
        <dbReference type="ChEBI" id="CHEBI:83900"/>
        <dbReference type="ChEBI" id="CHEBI:83905"/>
        <dbReference type="ChEBI" id="CHEBI:456216"/>
        <dbReference type="EC" id="6.3.2.13"/>
    </reaction>
</comment>
<feature type="domain" description="Mur ligase central" evidence="17">
    <location>
        <begin position="124"/>
        <end position="337"/>
    </location>
</feature>
<feature type="binding site" evidence="13">
    <location>
        <begin position="126"/>
        <end position="132"/>
    </location>
    <ligand>
        <name>ATP</name>
        <dbReference type="ChEBI" id="CHEBI:30616"/>
    </ligand>
</feature>
<dbReference type="GO" id="GO:0051301">
    <property type="term" value="P:cell division"/>
    <property type="evidence" value="ECO:0007669"/>
    <property type="project" value="UniProtKB-KW"/>
</dbReference>
<feature type="binding site" evidence="13">
    <location>
        <position position="41"/>
    </location>
    <ligand>
        <name>UDP-N-acetyl-alpha-D-muramoyl-L-alanyl-D-glutamate</name>
        <dbReference type="ChEBI" id="CHEBI:83900"/>
    </ligand>
</feature>
<dbReference type="InterPro" id="IPR005761">
    <property type="entry name" value="UDP-N-AcMur-Glu-dNH2Pim_ligase"/>
</dbReference>
<keyword evidence="4 13" id="KW-0573">Peptidoglycan synthesis</keyword>
<feature type="binding site" evidence="13">
    <location>
        <position position="203"/>
    </location>
    <ligand>
        <name>UDP-N-acetyl-alpha-D-muramoyl-L-alanyl-D-glutamate</name>
        <dbReference type="ChEBI" id="CHEBI:83900"/>
    </ligand>
</feature>
<evidence type="ECO:0000256" key="2">
    <source>
        <dbReference type="ARBA" id="ARBA00022618"/>
    </source>
</evidence>
<feature type="binding site" evidence="13">
    <location>
        <position position="488"/>
    </location>
    <ligand>
        <name>meso-2,6-diaminopimelate</name>
        <dbReference type="ChEBI" id="CHEBI:57791"/>
    </ligand>
</feature>
<dbReference type="AlphaFoldDB" id="A0A829YDM8"/>
<evidence type="ECO:0000256" key="4">
    <source>
        <dbReference type="ARBA" id="ARBA00022984"/>
    </source>
</evidence>
<feature type="domain" description="Mur ligase N-terminal catalytic" evidence="15">
    <location>
        <begin position="34"/>
        <end position="109"/>
    </location>
</feature>
<dbReference type="InterPro" id="IPR035911">
    <property type="entry name" value="MurE/MurF_N"/>
</dbReference>
<dbReference type="InterPro" id="IPR000713">
    <property type="entry name" value="Mur_ligase_N"/>
</dbReference>
<dbReference type="InterPro" id="IPR004101">
    <property type="entry name" value="Mur_ligase_C"/>
</dbReference>
<dbReference type="UniPathway" id="UPA00219"/>
<dbReference type="GO" id="GO:0000287">
    <property type="term" value="F:magnesium ion binding"/>
    <property type="evidence" value="ECO:0007669"/>
    <property type="project" value="UniProtKB-UniRule"/>
</dbReference>
<keyword evidence="2 13" id="KW-0132">Cell division</keyword>
<evidence type="ECO:0000256" key="11">
    <source>
        <dbReference type="ARBA" id="ARBA00076158"/>
    </source>
</evidence>
<dbReference type="SUPFAM" id="SSF53244">
    <property type="entry name" value="MurD-like peptide ligases, peptide-binding domain"/>
    <property type="match status" value="1"/>
</dbReference>
<comment type="caution">
    <text evidence="18">The sequence shown here is derived from an EMBL/GenBank/DDBJ whole genome shotgun (WGS) entry which is preliminary data.</text>
</comment>
<keyword evidence="13 18" id="KW-0436">Ligase</keyword>
<accession>A0A829YDM8</accession>
<comment type="similarity">
    <text evidence="1 13">Belongs to the MurCDEF family. MurE subfamily.</text>
</comment>
<dbReference type="HAMAP" id="MF_00208">
    <property type="entry name" value="MurE"/>
    <property type="match status" value="1"/>
</dbReference>
<evidence type="ECO:0000313" key="18">
    <source>
        <dbReference type="EMBL" id="GFE81385.1"/>
    </source>
</evidence>
<dbReference type="InterPro" id="IPR036615">
    <property type="entry name" value="Mur_ligase_C_dom_sf"/>
</dbReference>
<feature type="binding site" evidence="13">
    <location>
        <position position="195"/>
    </location>
    <ligand>
        <name>UDP-N-acetyl-alpha-D-muramoyl-L-alanyl-D-glutamate</name>
        <dbReference type="ChEBI" id="CHEBI:83900"/>
    </ligand>
</feature>
<keyword evidence="6 13" id="KW-0961">Cell wall biogenesis/degradation</keyword>
<dbReference type="PANTHER" id="PTHR23135:SF4">
    <property type="entry name" value="UDP-N-ACETYLMURAMOYL-L-ALANYL-D-GLUTAMATE--2,6-DIAMINOPIMELATE LIGASE MURE HOMOLOG, CHLOROPLASTIC"/>
    <property type="match status" value="1"/>
</dbReference>
<evidence type="ECO:0000256" key="5">
    <source>
        <dbReference type="ARBA" id="ARBA00023306"/>
    </source>
</evidence>
<evidence type="ECO:0000256" key="3">
    <source>
        <dbReference type="ARBA" id="ARBA00022960"/>
    </source>
</evidence>
<feature type="binding site" evidence="13">
    <location>
        <begin position="168"/>
        <end position="169"/>
    </location>
    <ligand>
        <name>UDP-N-acetyl-alpha-D-muramoyl-L-alanyl-D-glutamate</name>
        <dbReference type="ChEBI" id="CHEBI:83900"/>
    </ligand>
</feature>
<comment type="function">
    <text evidence="13">Catalyzes the addition of meso-diaminopimelic acid to the nucleotide precursor UDP-N-acetylmuramoyl-L-alanyl-D-glutamate (UMAG) in the biosynthesis of bacterial cell-wall peptidoglycan.</text>
</comment>
<dbReference type="Gene3D" id="3.40.1190.10">
    <property type="entry name" value="Mur-like, catalytic domain"/>
    <property type="match status" value="1"/>
</dbReference>
<dbReference type="Pfam" id="PF01225">
    <property type="entry name" value="Mur_ligase"/>
    <property type="match status" value="1"/>
</dbReference>
<dbReference type="RefSeq" id="WP_161813042.1">
    <property type="nucleotide sequence ID" value="NZ_BLJN01000003.1"/>
</dbReference>
<dbReference type="SUPFAM" id="SSF53623">
    <property type="entry name" value="MurD-like peptide ligases, catalytic domain"/>
    <property type="match status" value="1"/>
</dbReference>
<feature type="binding site" evidence="13">
    <location>
        <position position="39"/>
    </location>
    <ligand>
        <name>UDP-N-acetyl-alpha-D-muramoyl-L-alanyl-D-glutamate</name>
        <dbReference type="ChEBI" id="CHEBI:83900"/>
    </ligand>
</feature>
<evidence type="ECO:0000256" key="9">
    <source>
        <dbReference type="ARBA" id="ARBA00072883"/>
    </source>
</evidence>
<feature type="modified residue" description="N6-carboxylysine" evidence="13">
    <location>
        <position position="235"/>
    </location>
</feature>
<keyword evidence="13" id="KW-0067">ATP-binding</keyword>
<dbReference type="Gene3D" id="3.40.1390.10">
    <property type="entry name" value="MurE/MurF, N-terminal domain"/>
    <property type="match status" value="1"/>
</dbReference>
<keyword evidence="13" id="KW-0963">Cytoplasm</keyword>
<feature type="binding site" evidence="13">
    <location>
        <begin position="433"/>
        <end position="436"/>
    </location>
    <ligand>
        <name>meso-2,6-diaminopimelate</name>
        <dbReference type="ChEBI" id="CHEBI:57791"/>
    </ligand>
</feature>
<evidence type="ECO:0000313" key="19">
    <source>
        <dbReference type="Proteomes" id="UP000445000"/>
    </source>
</evidence>
<evidence type="ECO:0000259" key="16">
    <source>
        <dbReference type="Pfam" id="PF02875"/>
    </source>
</evidence>
<comment type="cofactor">
    <cofactor evidence="13">
        <name>Mg(2+)</name>
        <dbReference type="ChEBI" id="CHEBI:18420"/>
    </cofactor>
</comment>
<keyword evidence="13" id="KW-0547">Nucleotide-binding</keyword>
<evidence type="ECO:0000256" key="14">
    <source>
        <dbReference type="RuleBase" id="RU004135"/>
    </source>
</evidence>
<dbReference type="EMBL" id="BLJN01000003">
    <property type="protein sequence ID" value="GFE81385.1"/>
    <property type="molecule type" value="Genomic_DNA"/>
</dbReference>
<dbReference type="GO" id="GO:0071555">
    <property type="term" value="P:cell wall organization"/>
    <property type="evidence" value="ECO:0007669"/>
    <property type="project" value="UniProtKB-KW"/>
</dbReference>
<dbReference type="NCBIfam" id="NF001126">
    <property type="entry name" value="PRK00139.1-4"/>
    <property type="match status" value="1"/>
</dbReference>
<comment type="PTM">
    <text evidence="13">Carboxylation is probably crucial for Mg(2+) binding and, consequently, for the gamma-phosphate positioning of ATP.</text>
</comment>
<dbReference type="GO" id="GO:0008360">
    <property type="term" value="P:regulation of cell shape"/>
    <property type="evidence" value="ECO:0007669"/>
    <property type="project" value="UniProtKB-KW"/>
</dbReference>
<comment type="pathway">
    <text evidence="13 14">Cell wall biogenesis; peptidoglycan biosynthesis.</text>
</comment>
<dbReference type="EC" id="6.3.2.13" evidence="8 13"/>
<comment type="caution">
    <text evidence="13">Lacks conserved residue(s) required for the propagation of feature annotation.</text>
</comment>
<feature type="binding site" evidence="13">
    <location>
        <position position="409"/>
    </location>
    <ligand>
        <name>meso-2,6-diaminopimelate</name>
        <dbReference type="ChEBI" id="CHEBI:57791"/>
    </ligand>
</feature>
<feature type="binding site" evidence="13">
    <location>
        <position position="201"/>
    </location>
    <ligand>
        <name>UDP-N-acetyl-alpha-D-muramoyl-L-alanyl-D-glutamate</name>
        <dbReference type="ChEBI" id="CHEBI:83900"/>
    </ligand>
</feature>
<feature type="binding site" evidence="13">
    <location>
        <position position="484"/>
    </location>
    <ligand>
        <name>meso-2,6-diaminopimelate</name>
        <dbReference type="ChEBI" id="CHEBI:57791"/>
    </ligand>
</feature>
<feature type="domain" description="Mur ligase C-terminal" evidence="16">
    <location>
        <begin position="360"/>
        <end position="486"/>
    </location>
</feature>
<dbReference type="Pfam" id="PF02875">
    <property type="entry name" value="Mur_ligase_C"/>
    <property type="match status" value="1"/>
</dbReference>
<dbReference type="InterPro" id="IPR036565">
    <property type="entry name" value="Mur-like_cat_sf"/>
</dbReference>
<dbReference type="Pfam" id="PF08245">
    <property type="entry name" value="Mur_ligase_M"/>
    <property type="match status" value="1"/>
</dbReference>
<name>A0A829YDM8_9GAMM</name>
<sequence>MNSRVDNVRTKNLRELLADSGVSSVDFVPPDLEITDLTLDSRAVTPGAAFVALPGTRTHGIGFAAQAVNAGAAAILWEPVEGVIPPRLPEDVPLIGIPRLTAWLGAIADWFFDAPSASVRVIGVTGTNGKTTTAHVIAAALQQLDVTSAYAGTLGYGRVGALHSGSHTTPDCITVHRQIAELREDGVRCLGMEVSSHALDQHRVNGVRFDTAVFMNLTRDHLDYHGTLEAYGEAKAHLFRWPSLRYSIVNVDDAFGREIATRVAHTCLVVLSRAGEIQLDPRWRSEKGEVKQLFARRVTAAPNGLDIDFDGSWGAATLRSRFVGDFNVENLLAVLATLLTSGVSMQDAIGALEKCGPPPGRMETITAPNRPLAIVDYAHTPDALEKALLAVRKHRTGNLVCVFGCGGDRDAGKRPLMGAIAERLADRIIITDDNPRTENGDAIVADILKGLTRPEAAIVERDRAAAINRAIAESAATDVVLIAGKGHEDYQIVGTERRSFSDHEQALKALGRQS</sequence>
<dbReference type="FunFam" id="3.90.190.20:FF:000006">
    <property type="entry name" value="UDP-N-acetylmuramoyl-L-alanyl-D-glutamate--2,6-diaminopimelate ligase"/>
    <property type="match status" value="1"/>
</dbReference>
<evidence type="ECO:0000256" key="8">
    <source>
        <dbReference type="ARBA" id="ARBA00066633"/>
    </source>
</evidence>
<keyword evidence="3 13" id="KW-0133">Cell shape</keyword>
<dbReference type="GO" id="GO:0005737">
    <property type="term" value="C:cytoplasm"/>
    <property type="evidence" value="ECO:0007669"/>
    <property type="project" value="UniProtKB-SubCell"/>
</dbReference>
<reference evidence="19" key="1">
    <citation type="submission" date="2020-01" db="EMBL/GenBank/DDBJ databases">
        <title>'Steroidobacter agaridevorans' sp. nov., agar-degrading bacteria isolated from rhizosphere soils.</title>
        <authorList>
            <person name="Ikenaga M."/>
            <person name="Kataoka M."/>
            <person name="Murouchi A."/>
            <person name="Katsuragi S."/>
            <person name="Sakai M."/>
        </authorList>
    </citation>
    <scope>NUCLEOTIDE SEQUENCE [LARGE SCALE GENOMIC DNA]</scope>
    <source>
        <strain evidence="19">YU21-B</strain>
    </source>
</reference>
<evidence type="ECO:0000256" key="6">
    <source>
        <dbReference type="ARBA" id="ARBA00023316"/>
    </source>
</evidence>
<dbReference type="NCBIfam" id="NF001124">
    <property type="entry name" value="PRK00139.1-2"/>
    <property type="match status" value="1"/>
</dbReference>
<dbReference type="Proteomes" id="UP000445000">
    <property type="component" value="Unassembled WGS sequence"/>
</dbReference>
<gene>
    <name evidence="13 18" type="primary">murE</name>
    <name evidence="18" type="ORF">GCM10011487_33850</name>
</gene>
<feature type="short sequence motif" description="Meso-diaminopimelate recognition motif" evidence="13">
    <location>
        <begin position="433"/>
        <end position="436"/>
    </location>
</feature>
<dbReference type="Gene3D" id="3.90.190.20">
    <property type="entry name" value="Mur ligase, C-terminal domain"/>
    <property type="match status" value="1"/>
</dbReference>
<organism evidence="18 19">
    <name type="scientific">Steroidobacter agaridevorans</name>
    <dbReference type="NCBI Taxonomy" id="2695856"/>
    <lineage>
        <taxon>Bacteria</taxon>
        <taxon>Pseudomonadati</taxon>
        <taxon>Pseudomonadota</taxon>
        <taxon>Gammaproteobacteria</taxon>
        <taxon>Steroidobacterales</taxon>
        <taxon>Steroidobacteraceae</taxon>
        <taxon>Steroidobacter</taxon>
    </lineage>
</organism>
<keyword evidence="13" id="KW-0460">Magnesium</keyword>